<name>A0A0L9UL86_PHAAN</name>
<proteinExistence type="predicted"/>
<dbReference type="Proteomes" id="UP000053144">
    <property type="component" value="Chromosome 5"/>
</dbReference>
<sequence>MLAPARRHRHEAARKVEPREKETEARKVEARRGREEEEMEARQEHRRRCDDHRGGGATREVVEVGSDGERRVAVAQKKKKYRVNKIVHDFGNVPKRSRKTLWPRFPTIEAMSIDLYEFRMFSFTRSSLHCDDHIQKKKHVCPKWLQLRDDSAAIYVNPYHISGGLT</sequence>
<dbReference type="AlphaFoldDB" id="A0A0L9UL86"/>
<protein>
    <submittedName>
        <fullName evidence="2">Uncharacterized protein</fullName>
    </submittedName>
</protein>
<evidence type="ECO:0000313" key="2">
    <source>
        <dbReference type="EMBL" id="KOM43324.1"/>
    </source>
</evidence>
<feature type="compositionally biased region" description="Basic residues" evidence="1">
    <location>
        <begin position="1"/>
        <end position="12"/>
    </location>
</feature>
<reference evidence="3" key="1">
    <citation type="journal article" date="2015" name="Proc. Natl. Acad. Sci. U.S.A.">
        <title>Genome sequencing of adzuki bean (Vigna angularis) provides insight into high starch and low fat accumulation and domestication.</title>
        <authorList>
            <person name="Yang K."/>
            <person name="Tian Z."/>
            <person name="Chen C."/>
            <person name="Luo L."/>
            <person name="Zhao B."/>
            <person name="Wang Z."/>
            <person name="Yu L."/>
            <person name="Li Y."/>
            <person name="Sun Y."/>
            <person name="Li W."/>
            <person name="Chen Y."/>
            <person name="Li Y."/>
            <person name="Zhang Y."/>
            <person name="Ai D."/>
            <person name="Zhao J."/>
            <person name="Shang C."/>
            <person name="Ma Y."/>
            <person name="Wu B."/>
            <person name="Wang M."/>
            <person name="Gao L."/>
            <person name="Sun D."/>
            <person name="Zhang P."/>
            <person name="Guo F."/>
            <person name="Wang W."/>
            <person name="Li Y."/>
            <person name="Wang J."/>
            <person name="Varshney R.K."/>
            <person name="Wang J."/>
            <person name="Ling H.Q."/>
            <person name="Wan P."/>
        </authorList>
    </citation>
    <scope>NUCLEOTIDE SEQUENCE</scope>
    <source>
        <strain evidence="3">cv. Jingnong 6</strain>
    </source>
</reference>
<feature type="region of interest" description="Disordered" evidence="1">
    <location>
        <begin position="1"/>
        <end position="58"/>
    </location>
</feature>
<accession>A0A0L9UL86</accession>
<evidence type="ECO:0000256" key="1">
    <source>
        <dbReference type="SAM" id="MobiDB-lite"/>
    </source>
</evidence>
<organism evidence="2 3">
    <name type="scientific">Phaseolus angularis</name>
    <name type="common">Azuki bean</name>
    <name type="synonym">Vigna angularis</name>
    <dbReference type="NCBI Taxonomy" id="3914"/>
    <lineage>
        <taxon>Eukaryota</taxon>
        <taxon>Viridiplantae</taxon>
        <taxon>Streptophyta</taxon>
        <taxon>Embryophyta</taxon>
        <taxon>Tracheophyta</taxon>
        <taxon>Spermatophyta</taxon>
        <taxon>Magnoliopsida</taxon>
        <taxon>eudicotyledons</taxon>
        <taxon>Gunneridae</taxon>
        <taxon>Pentapetalae</taxon>
        <taxon>rosids</taxon>
        <taxon>fabids</taxon>
        <taxon>Fabales</taxon>
        <taxon>Fabaceae</taxon>
        <taxon>Papilionoideae</taxon>
        <taxon>50 kb inversion clade</taxon>
        <taxon>NPAAA clade</taxon>
        <taxon>indigoferoid/millettioid clade</taxon>
        <taxon>Phaseoleae</taxon>
        <taxon>Vigna</taxon>
    </lineage>
</organism>
<gene>
    <name evidence="2" type="ORF">LR48_Vigan05g092800</name>
</gene>
<evidence type="ECO:0000313" key="3">
    <source>
        <dbReference type="Proteomes" id="UP000053144"/>
    </source>
</evidence>
<dbReference type="EMBL" id="CM003375">
    <property type="protein sequence ID" value="KOM43324.1"/>
    <property type="molecule type" value="Genomic_DNA"/>
</dbReference>
<feature type="compositionally biased region" description="Basic and acidic residues" evidence="1">
    <location>
        <begin position="13"/>
        <end position="54"/>
    </location>
</feature>
<dbReference type="Gramene" id="KOM43324">
    <property type="protein sequence ID" value="KOM43324"/>
    <property type="gene ID" value="LR48_Vigan05g092800"/>
</dbReference>